<feature type="chain" id="PRO_5012426357" evidence="6">
    <location>
        <begin position="18"/>
        <end position="157"/>
    </location>
</feature>
<accession>A0A2A2SI00</accession>
<dbReference type="OrthoDB" id="9795814at2"/>
<dbReference type="GO" id="GO:0019825">
    <property type="term" value="F:oxygen binding"/>
    <property type="evidence" value="ECO:0007669"/>
    <property type="project" value="InterPro"/>
</dbReference>
<evidence type="ECO:0000256" key="5">
    <source>
        <dbReference type="PIRSR" id="PIRSR601486-1"/>
    </source>
</evidence>
<proteinExistence type="predicted"/>
<evidence type="ECO:0000256" key="4">
    <source>
        <dbReference type="ARBA" id="ARBA00023004"/>
    </source>
</evidence>
<evidence type="ECO:0000256" key="3">
    <source>
        <dbReference type="ARBA" id="ARBA00022723"/>
    </source>
</evidence>
<reference evidence="8" key="1">
    <citation type="submission" date="2017-09" db="EMBL/GenBank/DDBJ databases">
        <authorList>
            <person name="Feng G."/>
            <person name="Zhu H."/>
        </authorList>
    </citation>
    <scope>NUCLEOTIDE SEQUENCE [LARGE SCALE GENOMIC DNA]</scope>
    <source>
        <strain evidence="8">1PNM-20</strain>
    </source>
</reference>
<evidence type="ECO:0000313" key="7">
    <source>
        <dbReference type="EMBL" id="PAX08651.1"/>
    </source>
</evidence>
<dbReference type="InterPro" id="IPR009050">
    <property type="entry name" value="Globin-like_sf"/>
</dbReference>
<feature type="signal peptide" evidence="6">
    <location>
        <begin position="1"/>
        <end position="17"/>
    </location>
</feature>
<keyword evidence="1" id="KW-0813">Transport</keyword>
<dbReference type="Pfam" id="PF01152">
    <property type="entry name" value="Bac_globin"/>
    <property type="match status" value="1"/>
</dbReference>
<keyword evidence="4 5" id="KW-0408">Iron</keyword>
<dbReference type="Proteomes" id="UP000218151">
    <property type="component" value="Unassembled WGS sequence"/>
</dbReference>
<comment type="caution">
    <text evidence="7">The sequence shown here is derived from an EMBL/GenBank/DDBJ whole genome shotgun (WGS) entry which is preliminary data.</text>
</comment>
<dbReference type="InterPro" id="IPR012292">
    <property type="entry name" value="Globin/Proto"/>
</dbReference>
<keyword evidence="6" id="KW-0732">Signal</keyword>
<dbReference type="InterPro" id="IPR001486">
    <property type="entry name" value="Hemoglobin_trunc"/>
</dbReference>
<dbReference type="Gene3D" id="1.10.490.10">
    <property type="entry name" value="Globins"/>
    <property type="match status" value="1"/>
</dbReference>
<evidence type="ECO:0000313" key="8">
    <source>
        <dbReference type="Proteomes" id="UP000218151"/>
    </source>
</evidence>
<keyword evidence="2 5" id="KW-0349">Heme</keyword>
<dbReference type="CDD" id="cd00454">
    <property type="entry name" value="TrHb1_N"/>
    <property type="match status" value="1"/>
</dbReference>
<evidence type="ECO:0000256" key="6">
    <source>
        <dbReference type="SAM" id="SignalP"/>
    </source>
</evidence>
<keyword evidence="8" id="KW-1185">Reference proteome</keyword>
<organism evidence="7 8">
    <name type="scientific">Sphingomonas lenta</name>
    <dbReference type="NCBI Taxonomy" id="1141887"/>
    <lineage>
        <taxon>Bacteria</taxon>
        <taxon>Pseudomonadati</taxon>
        <taxon>Pseudomonadota</taxon>
        <taxon>Alphaproteobacteria</taxon>
        <taxon>Sphingomonadales</taxon>
        <taxon>Sphingomonadaceae</taxon>
        <taxon>Sphingomonas</taxon>
    </lineage>
</organism>
<feature type="binding site" description="distal binding residue" evidence="5">
    <location>
        <position position="109"/>
    </location>
    <ligand>
        <name>heme</name>
        <dbReference type="ChEBI" id="CHEBI:30413"/>
    </ligand>
    <ligandPart>
        <name>Fe</name>
        <dbReference type="ChEBI" id="CHEBI:18248"/>
    </ligandPart>
</feature>
<name>A0A2A2SI00_9SPHN</name>
<gene>
    <name evidence="7" type="ORF">CKY28_04560</name>
</gene>
<protein>
    <submittedName>
        <fullName evidence="7">Group 1 truncated hemoglobin</fullName>
    </submittedName>
</protein>
<dbReference type="SUPFAM" id="SSF46458">
    <property type="entry name" value="Globin-like"/>
    <property type="match status" value="1"/>
</dbReference>
<keyword evidence="3 5" id="KW-0479">Metal-binding</keyword>
<evidence type="ECO:0000256" key="1">
    <source>
        <dbReference type="ARBA" id="ARBA00022448"/>
    </source>
</evidence>
<dbReference type="RefSeq" id="WP_095997162.1">
    <property type="nucleotide sequence ID" value="NZ_NSLI01000002.1"/>
</dbReference>
<dbReference type="AlphaFoldDB" id="A0A2A2SI00"/>
<dbReference type="GO" id="GO:0046872">
    <property type="term" value="F:metal ion binding"/>
    <property type="evidence" value="ECO:0007669"/>
    <property type="project" value="UniProtKB-KW"/>
</dbReference>
<dbReference type="GO" id="GO:0020037">
    <property type="term" value="F:heme binding"/>
    <property type="evidence" value="ECO:0007669"/>
    <property type="project" value="InterPro"/>
</dbReference>
<dbReference type="EMBL" id="NSLI01000002">
    <property type="protein sequence ID" value="PAX08651.1"/>
    <property type="molecule type" value="Genomic_DNA"/>
</dbReference>
<evidence type="ECO:0000256" key="2">
    <source>
        <dbReference type="ARBA" id="ARBA00022617"/>
    </source>
</evidence>
<sequence>MLLIALALLQTTPVAVAAAEEPIAPYAQSNANAGAKPFESDGMWRAFHGREGVDRIVDGLVERSLVDPRISDTFKGHDMVRLRRVLKEQFCHLLGGGCAYSGRTMKDSHKDMGLQTADMGALVENLQAEMNEEGVPFFAQNRLLAKLAPMKRDVVER</sequence>